<dbReference type="Proteomes" id="UP000198620">
    <property type="component" value="Unassembled WGS sequence"/>
</dbReference>
<gene>
    <name evidence="1" type="ORF">SAMN05216387_10752</name>
</gene>
<dbReference type="RefSeq" id="WP_090828844.1">
    <property type="nucleotide sequence ID" value="NZ_FOBH01000007.1"/>
</dbReference>
<dbReference type="STRING" id="1233.SAMN05216387_10752"/>
<dbReference type="OrthoDB" id="9157469at2"/>
<dbReference type="EMBL" id="FOBH01000007">
    <property type="protein sequence ID" value="SEL23975.1"/>
    <property type="molecule type" value="Genomic_DNA"/>
</dbReference>
<accession>A0A1H7NLV2</accession>
<evidence type="ECO:0000313" key="2">
    <source>
        <dbReference type="Proteomes" id="UP000198620"/>
    </source>
</evidence>
<name>A0A1H7NLV2_9PROT</name>
<organism evidence="1 2">
    <name type="scientific">Nitrosovibrio tenuis</name>
    <dbReference type="NCBI Taxonomy" id="1233"/>
    <lineage>
        <taxon>Bacteria</taxon>
        <taxon>Pseudomonadati</taxon>
        <taxon>Pseudomonadota</taxon>
        <taxon>Betaproteobacteria</taxon>
        <taxon>Nitrosomonadales</taxon>
        <taxon>Nitrosomonadaceae</taxon>
        <taxon>Nitrosovibrio</taxon>
    </lineage>
</organism>
<keyword evidence="2" id="KW-1185">Reference proteome</keyword>
<dbReference type="AlphaFoldDB" id="A0A1H7NLV2"/>
<proteinExistence type="predicted"/>
<evidence type="ECO:0000313" key="1">
    <source>
        <dbReference type="EMBL" id="SEL23975.1"/>
    </source>
</evidence>
<reference evidence="1 2" key="1">
    <citation type="submission" date="2016-10" db="EMBL/GenBank/DDBJ databases">
        <authorList>
            <person name="de Groot N.N."/>
        </authorList>
    </citation>
    <scope>NUCLEOTIDE SEQUENCE [LARGE SCALE GENOMIC DNA]</scope>
    <source>
        <strain evidence="1 2">Nv1</strain>
    </source>
</reference>
<sequence>MYPRRITNNDNIINSKDLLARIHWLEEQLNYRCSDEYSEELKTLRAFVENIEAVASVFTYERGSDLIRDSYLQEYIKAMEGSDATDASGLALSPVDFNGVVYWLRDAS</sequence>
<protein>
    <submittedName>
        <fullName evidence="1">Uncharacterized protein</fullName>
    </submittedName>
</protein>